<accession>W2HDC5</accession>
<name>W2HDC5_PHYNI</name>
<keyword evidence="1" id="KW-0862">Zinc</keyword>
<protein>
    <recommendedName>
        <fullName evidence="3">SWIM-type domain-containing protein</fullName>
    </recommendedName>
</protein>
<dbReference type="EMBL" id="KI685152">
    <property type="protein sequence ID" value="ETK92560.1"/>
    <property type="molecule type" value="Genomic_DNA"/>
</dbReference>
<feature type="region of interest" description="Disordered" evidence="2">
    <location>
        <begin position="178"/>
        <end position="243"/>
    </location>
</feature>
<organism evidence="4">
    <name type="scientific">Phytophthora nicotianae</name>
    <name type="common">Potato buckeye rot agent</name>
    <name type="synonym">Phytophthora parasitica</name>
    <dbReference type="NCBI Taxonomy" id="4792"/>
    <lineage>
        <taxon>Eukaryota</taxon>
        <taxon>Sar</taxon>
        <taxon>Stramenopiles</taxon>
        <taxon>Oomycota</taxon>
        <taxon>Peronosporomycetes</taxon>
        <taxon>Peronosporales</taxon>
        <taxon>Peronosporaceae</taxon>
        <taxon>Phytophthora</taxon>
    </lineage>
</organism>
<sequence>MRASLKVLLDYQRRKEEEYNSKVEMPCTLRGASSPEQMNVMLEMDPAVADNHSFKDNGTTITVQYEHHEYLLEKDGLACDCEFSQTMKLPCRHAMVYRKANGYPLIIPFSSIASRYFQVVWTEPSFTGKLVEKYRRTQQAFGRISGELVQFPDSDFNTAMAQLEQWWYNLRRGRVVDTQDGDGAENDGDQNEDGSGGNAETPDETTGSSHAETQATQGSHSDTKPTQLTTSASNEPLCQNAAQ</sequence>
<dbReference type="PROSITE" id="PS50966">
    <property type="entry name" value="ZF_SWIM"/>
    <property type="match status" value="1"/>
</dbReference>
<dbReference type="VEuPathDB" id="FungiDB:PPTG_21698"/>
<reference evidence="4" key="1">
    <citation type="submission" date="2013-11" db="EMBL/GenBank/DDBJ databases">
        <title>The Genome Sequence of Phytophthora parasitica CJ02B3.</title>
        <authorList>
            <consortium name="The Broad Institute Genomics Platform"/>
            <person name="Russ C."/>
            <person name="Tyler B."/>
            <person name="Panabieres F."/>
            <person name="Shan W."/>
            <person name="Tripathy S."/>
            <person name="Grunwald N."/>
            <person name="Machado M."/>
            <person name="Johnson C.S."/>
            <person name="Arredondo F."/>
            <person name="Hong C."/>
            <person name="Coffey M."/>
            <person name="Young S.K."/>
            <person name="Zeng Q."/>
            <person name="Gargeya S."/>
            <person name="Fitzgerald M."/>
            <person name="Abouelleil A."/>
            <person name="Alvarado L."/>
            <person name="Chapman S.B."/>
            <person name="Gainer-Dewar J."/>
            <person name="Goldberg J."/>
            <person name="Griggs A."/>
            <person name="Gujja S."/>
            <person name="Hansen M."/>
            <person name="Howarth C."/>
            <person name="Imamovic A."/>
            <person name="Ireland A."/>
            <person name="Larimer J."/>
            <person name="McCowan C."/>
            <person name="Murphy C."/>
            <person name="Pearson M."/>
            <person name="Poon T.W."/>
            <person name="Priest M."/>
            <person name="Roberts A."/>
            <person name="Saif S."/>
            <person name="Shea T."/>
            <person name="Sykes S."/>
            <person name="Wortman J."/>
            <person name="Nusbaum C."/>
            <person name="Birren B."/>
        </authorList>
    </citation>
    <scope>NUCLEOTIDE SEQUENCE [LARGE SCALE GENOMIC DNA]</scope>
    <source>
        <strain evidence="4">CJ02B3</strain>
    </source>
</reference>
<evidence type="ECO:0000256" key="1">
    <source>
        <dbReference type="PROSITE-ProRule" id="PRU00325"/>
    </source>
</evidence>
<keyword evidence="1" id="KW-0863">Zinc-finger</keyword>
<dbReference type="Proteomes" id="UP000053236">
    <property type="component" value="Unassembled WGS sequence"/>
</dbReference>
<feature type="compositionally biased region" description="Polar residues" evidence="2">
    <location>
        <begin position="204"/>
        <end position="243"/>
    </location>
</feature>
<proteinExistence type="predicted"/>
<dbReference type="GO" id="GO:0008270">
    <property type="term" value="F:zinc ion binding"/>
    <property type="evidence" value="ECO:0007669"/>
    <property type="project" value="UniProtKB-KW"/>
</dbReference>
<evidence type="ECO:0000313" key="4">
    <source>
        <dbReference type="EMBL" id="ETK92560.1"/>
    </source>
</evidence>
<evidence type="ECO:0000256" key="2">
    <source>
        <dbReference type="SAM" id="MobiDB-lite"/>
    </source>
</evidence>
<dbReference type="InterPro" id="IPR007527">
    <property type="entry name" value="Znf_SWIM"/>
</dbReference>
<dbReference type="AlphaFoldDB" id="W2HDC5"/>
<keyword evidence="1" id="KW-0479">Metal-binding</keyword>
<feature type="domain" description="SWIM-type" evidence="3">
    <location>
        <begin position="70"/>
        <end position="102"/>
    </location>
</feature>
<evidence type="ECO:0000259" key="3">
    <source>
        <dbReference type="PROSITE" id="PS50966"/>
    </source>
</evidence>
<feature type="compositionally biased region" description="Acidic residues" evidence="2">
    <location>
        <begin position="179"/>
        <end position="192"/>
    </location>
</feature>
<gene>
    <name evidence="4" type="ORF">L915_04116</name>
</gene>